<dbReference type="PANTHER" id="PTHR48099:SF3">
    <property type="entry name" value="METHYLENETETRAHYDROFOLATE DEHYDROGENASE [NAD(+)]"/>
    <property type="match status" value="1"/>
</dbReference>
<accession>A0AAD3DC17</accession>
<evidence type="ECO:0008006" key="5">
    <source>
        <dbReference type="Google" id="ProtNLM"/>
    </source>
</evidence>
<feature type="domain" description="Tetrahydrofolate dehydrogenase/cyclohydrolase NAD(P)-binding" evidence="2">
    <location>
        <begin position="153"/>
        <end position="306"/>
    </location>
</feature>
<dbReference type="GO" id="GO:0009113">
    <property type="term" value="P:purine nucleobase biosynthetic process"/>
    <property type="evidence" value="ECO:0007669"/>
    <property type="project" value="TreeGrafter"/>
</dbReference>
<evidence type="ECO:0000313" key="3">
    <source>
        <dbReference type="EMBL" id="GFH61633.1"/>
    </source>
</evidence>
<dbReference type="SUPFAM" id="SSF51735">
    <property type="entry name" value="NAD(P)-binding Rossmann-fold domains"/>
    <property type="match status" value="1"/>
</dbReference>
<reference evidence="3 4" key="1">
    <citation type="journal article" date="2021" name="Sci. Rep.">
        <title>The genome of the diatom Chaetoceros tenuissimus carries an ancient integrated fragment of an extant virus.</title>
        <authorList>
            <person name="Hongo Y."/>
            <person name="Kimura K."/>
            <person name="Takaki Y."/>
            <person name="Yoshida Y."/>
            <person name="Baba S."/>
            <person name="Kobayashi G."/>
            <person name="Nagasaki K."/>
            <person name="Hano T."/>
            <person name="Tomaru Y."/>
        </authorList>
    </citation>
    <scope>NUCLEOTIDE SEQUENCE [LARGE SCALE GENOMIC DNA]</scope>
    <source>
        <strain evidence="3 4">NIES-3715</strain>
    </source>
</reference>
<dbReference type="GO" id="GO:0005829">
    <property type="term" value="C:cytosol"/>
    <property type="evidence" value="ECO:0007669"/>
    <property type="project" value="TreeGrafter"/>
</dbReference>
<evidence type="ECO:0000259" key="2">
    <source>
        <dbReference type="Pfam" id="PF02882"/>
    </source>
</evidence>
<sequence>MGVKINATSIAKPFRDDIKRQIEELKKSGLEAPLLVGLLANNDPAAKQYAEWTGKACRADGLRYELREIADPIDVEAALEEANNDPKVHGIIVYYPIFGQVESFSGASQDDYLRDSISYKCDVEGLCHSYRTNLYKNVRFLDYPNNTQKCVLPCTALSVVKILESCPGCYDKSQPVGKHMSGKIVTVINRSEIVGRPLAAMLANDGADVYSVDIHSIYLFRGGRLQKVENETVESLVRKSNIVVTGVPTKSYRLPTDWIQPNTTVVNVASFKNVDEEALLKIEGVTYVPMVGKVTVAMLERNLMRLYFNFHHPDRRLKQIGADIKNGVVAVNPWYGNPMQLYTAFVATAILGMLVAKK</sequence>
<organism evidence="3 4">
    <name type="scientific">Chaetoceros tenuissimus</name>
    <dbReference type="NCBI Taxonomy" id="426638"/>
    <lineage>
        <taxon>Eukaryota</taxon>
        <taxon>Sar</taxon>
        <taxon>Stramenopiles</taxon>
        <taxon>Ochrophyta</taxon>
        <taxon>Bacillariophyta</taxon>
        <taxon>Coscinodiscophyceae</taxon>
        <taxon>Chaetocerotophycidae</taxon>
        <taxon>Chaetocerotales</taxon>
        <taxon>Chaetocerotaceae</taxon>
        <taxon>Chaetoceros</taxon>
    </lineage>
</organism>
<dbReference type="Gene3D" id="3.40.50.720">
    <property type="entry name" value="NAD(P)-binding Rossmann-like Domain"/>
    <property type="match status" value="1"/>
</dbReference>
<gene>
    <name evidence="3" type="ORF">CTEN210_18109</name>
</gene>
<dbReference type="AlphaFoldDB" id="A0AAD3DC17"/>
<evidence type="ECO:0000313" key="4">
    <source>
        <dbReference type="Proteomes" id="UP001054902"/>
    </source>
</evidence>
<dbReference type="GO" id="GO:0004487">
    <property type="term" value="F:methylenetetrahydrofolate dehydrogenase (NAD+) activity"/>
    <property type="evidence" value="ECO:0007669"/>
    <property type="project" value="TreeGrafter"/>
</dbReference>
<dbReference type="PANTHER" id="PTHR48099">
    <property type="entry name" value="C-1-TETRAHYDROFOLATE SYNTHASE, CYTOPLASMIC-RELATED"/>
    <property type="match status" value="1"/>
</dbReference>
<name>A0AAD3DC17_9STRA</name>
<dbReference type="GO" id="GO:0035999">
    <property type="term" value="P:tetrahydrofolate interconversion"/>
    <property type="evidence" value="ECO:0007669"/>
    <property type="project" value="TreeGrafter"/>
</dbReference>
<dbReference type="EMBL" id="BLLK01000074">
    <property type="protein sequence ID" value="GFH61633.1"/>
    <property type="molecule type" value="Genomic_DNA"/>
</dbReference>
<dbReference type="InterPro" id="IPR020630">
    <property type="entry name" value="THF_DH/CycHdrlase_cat_dom"/>
</dbReference>
<feature type="domain" description="Tetrahydrofolate dehydrogenase/cyclohydrolase catalytic" evidence="1">
    <location>
        <begin position="5"/>
        <end position="102"/>
    </location>
</feature>
<dbReference type="GO" id="GO:0004477">
    <property type="term" value="F:methenyltetrahydrofolate cyclohydrolase activity"/>
    <property type="evidence" value="ECO:0007669"/>
    <property type="project" value="TreeGrafter"/>
</dbReference>
<evidence type="ECO:0000259" key="1">
    <source>
        <dbReference type="Pfam" id="PF00763"/>
    </source>
</evidence>
<proteinExistence type="predicted"/>
<dbReference type="Pfam" id="PF02882">
    <property type="entry name" value="THF_DHG_CYH_C"/>
    <property type="match status" value="1"/>
</dbReference>
<dbReference type="SUPFAM" id="SSF53223">
    <property type="entry name" value="Aminoacid dehydrogenase-like, N-terminal domain"/>
    <property type="match status" value="1"/>
</dbReference>
<comment type="caution">
    <text evidence="3">The sequence shown here is derived from an EMBL/GenBank/DDBJ whole genome shotgun (WGS) entry which is preliminary data.</text>
</comment>
<dbReference type="InterPro" id="IPR020631">
    <property type="entry name" value="THF_DH/CycHdrlase_NAD-bd_dom"/>
</dbReference>
<protein>
    <recommendedName>
        <fullName evidence="5">Methenyltetrahydrofolate cyclohydrolase</fullName>
    </recommendedName>
</protein>
<dbReference type="Proteomes" id="UP001054902">
    <property type="component" value="Unassembled WGS sequence"/>
</dbReference>
<dbReference type="InterPro" id="IPR036291">
    <property type="entry name" value="NAD(P)-bd_dom_sf"/>
</dbReference>
<keyword evidence="4" id="KW-1185">Reference proteome</keyword>
<dbReference type="InterPro" id="IPR046346">
    <property type="entry name" value="Aminoacid_DH-like_N_sf"/>
</dbReference>
<dbReference type="GO" id="GO:0004488">
    <property type="term" value="F:methylenetetrahydrofolate dehydrogenase (NADP+) activity"/>
    <property type="evidence" value="ECO:0007669"/>
    <property type="project" value="InterPro"/>
</dbReference>
<dbReference type="Pfam" id="PF00763">
    <property type="entry name" value="THF_DHG_CYH"/>
    <property type="match status" value="1"/>
</dbReference>
<dbReference type="Gene3D" id="3.40.50.10860">
    <property type="entry name" value="Leucine Dehydrogenase, chain A, domain 1"/>
    <property type="match status" value="1"/>
</dbReference>
<dbReference type="FunFam" id="3.40.50.10860:FF:000012">
    <property type="entry name" value="Methylenetetrahydrofolate dehydrogenase [NAD(+)]"/>
    <property type="match status" value="1"/>
</dbReference>